<protein>
    <submittedName>
        <fullName evidence="1">Uncharacterized protein</fullName>
    </submittedName>
</protein>
<gene>
    <name evidence="1" type="ORF">METZ01_LOCUS352453</name>
</gene>
<proteinExistence type="predicted"/>
<reference evidence="1" key="1">
    <citation type="submission" date="2018-05" db="EMBL/GenBank/DDBJ databases">
        <authorList>
            <person name="Lanie J.A."/>
            <person name="Ng W.-L."/>
            <person name="Kazmierczak K.M."/>
            <person name="Andrzejewski T.M."/>
            <person name="Davidsen T.M."/>
            <person name="Wayne K.J."/>
            <person name="Tettelin H."/>
            <person name="Glass J.I."/>
            <person name="Rusch D."/>
            <person name="Podicherti R."/>
            <person name="Tsui H.-C.T."/>
            <person name="Winkler M.E."/>
        </authorList>
    </citation>
    <scope>NUCLEOTIDE SEQUENCE</scope>
</reference>
<evidence type="ECO:0000313" key="1">
    <source>
        <dbReference type="EMBL" id="SVC99599.1"/>
    </source>
</evidence>
<feature type="non-terminal residue" evidence="1">
    <location>
        <position position="142"/>
    </location>
</feature>
<organism evidence="1">
    <name type="scientific">marine metagenome</name>
    <dbReference type="NCBI Taxonomy" id="408172"/>
    <lineage>
        <taxon>unclassified sequences</taxon>
        <taxon>metagenomes</taxon>
        <taxon>ecological metagenomes</taxon>
    </lineage>
</organism>
<accession>A0A382RPI3</accession>
<dbReference type="EMBL" id="UINC01123250">
    <property type="protein sequence ID" value="SVC99599.1"/>
    <property type="molecule type" value="Genomic_DNA"/>
</dbReference>
<dbReference type="AlphaFoldDB" id="A0A382RPI3"/>
<name>A0A382RPI3_9ZZZZ</name>
<sequence length="142" mass="15929">MPPWLAPPTPASGSGVEDNLGTERVNRRFLLKIGVVSPDSSHTLRMRMSSPLESFPSFGVNFSDLYTFNRNSTNCGRVVHPVFLPGIEFRKVKLNKSLRFVFNRLVVIWVQAGKYSVSPVNKNSYEASYAKRMILHISVIAS</sequence>